<dbReference type="Proteomes" id="UP000799778">
    <property type="component" value="Unassembled WGS sequence"/>
</dbReference>
<feature type="compositionally biased region" description="Low complexity" evidence="1">
    <location>
        <begin position="25"/>
        <end position="55"/>
    </location>
</feature>
<dbReference type="RefSeq" id="XP_033387274.1">
    <property type="nucleotide sequence ID" value="XM_033520770.1"/>
</dbReference>
<name>A0A6A5Y075_9PLEO</name>
<feature type="region of interest" description="Disordered" evidence="1">
    <location>
        <begin position="83"/>
        <end position="152"/>
    </location>
</feature>
<dbReference type="GeneID" id="54278167"/>
<dbReference type="EMBL" id="ML978067">
    <property type="protein sequence ID" value="KAF2018935.1"/>
    <property type="molecule type" value="Genomic_DNA"/>
</dbReference>
<feature type="region of interest" description="Disordered" evidence="1">
    <location>
        <begin position="25"/>
        <end position="61"/>
    </location>
</feature>
<accession>A0A6A5Y075</accession>
<protein>
    <submittedName>
        <fullName evidence="2">Uncharacterized protein</fullName>
    </submittedName>
</protein>
<keyword evidence="3" id="KW-1185">Reference proteome</keyword>
<reference evidence="2" key="1">
    <citation type="journal article" date="2020" name="Stud. Mycol.">
        <title>101 Dothideomycetes genomes: a test case for predicting lifestyles and emergence of pathogens.</title>
        <authorList>
            <person name="Haridas S."/>
            <person name="Albert R."/>
            <person name="Binder M."/>
            <person name="Bloem J."/>
            <person name="Labutti K."/>
            <person name="Salamov A."/>
            <person name="Andreopoulos B."/>
            <person name="Baker S."/>
            <person name="Barry K."/>
            <person name="Bills G."/>
            <person name="Bluhm B."/>
            <person name="Cannon C."/>
            <person name="Castanera R."/>
            <person name="Culley D."/>
            <person name="Daum C."/>
            <person name="Ezra D."/>
            <person name="Gonzalez J."/>
            <person name="Henrissat B."/>
            <person name="Kuo A."/>
            <person name="Liang C."/>
            <person name="Lipzen A."/>
            <person name="Lutzoni F."/>
            <person name="Magnuson J."/>
            <person name="Mondo S."/>
            <person name="Nolan M."/>
            <person name="Ohm R."/>
            <person name="Pangilinan J."/>
            <person name="Park H.-J."/>
            <person name="Ramirez L."/>
            <person name="Alfaro M."/>
            <person name="Sun H."/>
            <person name="Tritt A."/>
            <person name="Yoshinaga Y."/>
            <person name="Zwiers L.-H."/>
            <person name="Turgeon B."/>
            <person name="Goodwin S."/>
            <person name="Spatafora J."/>
            <person name="Crous P."/>
            <person name="Grigoriev I."/>
        </authorList>
    </citation>
    <scope>NUCLEOTIDE SEQUENCE</scope>
    <source>
        <strain evidence="2">CBS 175.79</strain>
    </source>
</reference>
<evidence type="ECO:0000256" key="1">
    <source>
        <dbReference type="SAM" id="MobiDB-lite"/>
    </source>
</evidence>
<sequence>MHFETTPSSSPSKSIPITIGAMASPSGSICSISSTDSSSSFSSSPSRSSTCAFPSWPTGNSLGFRSTPSSFISDADLFGDFDDEDCTPFLESAPAPPRQPPMAQAFPLLPPIYATEKKQQQQKQQRRRSSGRKTRRSSKPMTPIAESVEIAE</sequence>
<organism evidence="2 3">
    <name type="scientific">Aaosphaeria arxii CBS 175.79</name>
    <dbReference type="NCBI Taxonomy" id="1450172"/>
    <lineage>
        <taxon>Eukaryota</taxon>
        <taxon>Fungi</taxon>
        <taxon>Dikarya</taxon>
        <taxon>Ascomycota</taxon>
        <taxon>Pezizomycotina</taxon>
        <taxon>Dothideomycetes</taxon>
        <taxon>Pleosporomycetidae</taxon>
        <taxon>Pleosporales</taxon>
        <taxon>Pleosporales incertae sedis</taxon>
        <taxon>Aaosphaeria</taxon>
    </lineage>
</organism>
<evidence type="ECO:0000313" key="2">
    <source>
        <dbReference type="EMBL" id="KAF2018935.1"/>
    </source>
</evidence>
<proteinExistence type="predicted"/>
<dbReference type="AlphaFoldDB" id="A0A6A5Y075"/>
<gene>
    <name evidence="2" type="ORF">BU24DRAFT_108733</name>
</gene>
<feature type="region of interest" description="Disordered" evidence="1">
    <location>
        <begin position="1"/>
        <end position="20"/>
    </location>
</feature>
<evidence type="ECO:0000313" key="3">
    <source>
        <dbReference type="Proteomes" id="UP000799778"/>
    </source>
</evidence>
<feature type="compositionally biased region" description="Basic residues" evidence="1">
    <location>
        <begin position="124"/>
        <end position="138"/>
    </location>
</feature>